<dbReference type="OrthoDB" id="313294at2759"/>
<gene>
    <name evidence="6" type="ORF">SteCoe_20486</name>
</gene>
<comment type="similarity">
    <text evidence="3">Belongs to the TRAFAC class myosin-kinesin ATPase superfamily. Kinesin family.</text>
</comment>
<dbReference type="InterPro" id="IPR027640">
    <property type="entry name" value="Kinesin-like_fam"/>
</dbReference>
<proteinExistence type="inferred from homology"/>
<feature type="coiled-coil region" evidence="4">
    <location>
        <begin position="428"/>
        <end position="455"/>
    </location>
</feature>
<dbReference type="PANTHER" id="PTHR47968">
    <property type="entry name" value="CENTROMERE PROTEIN E"/>
    <property type="match status" value="1"/>
</dbReference>
<reference evidence="6 7" key="1">
    <citation type="submission" date="2016-11" db="EMBL/GenBank/DDBJ databases">
        <title>The macronuclear genome of Stentor coeruleus: a giant cell with tiny introns.</title>
        <authorList>
            <person name="Slabodnick M."/>
            <person name="Ruby J.G."/>
            <person name="Reiff S.B."/>
            <person name="Swart E.C."/>
            <person name="Gosai S."/>
            <person name="Prabakaran S."/>
            <person name="Witkowska E."/>
            <person name="Larue G.E."/>
            <person name="Fisher S."/>
            <person name="Freeman R.M."/>
            <person name="Gunawardena J."/>
            <person name="Chu W."/>
            <person name="Stover N.A."/>
            <person name="Gregory B.D."/>
            <person name="Nowacki M."/>
            <person name="Derisi J."/>
            <person name="Roy S.W."/>
            <person name="Marshall W.F."/>
            <person name="Sood P."/>
        </authorList>
    </citation>
    <scope>NUCLEOTIDE SEQUENCE [LARGE SCALE GENOMIC DNA]</scope>
    <source>
        <strain evidence="6">WM001</strain>
    </source>
</reference>
<feature type="coiled-coil region" evidence="4">
    <location>
        <begin position="795"/>
        <end position="829"/>
    </location>
</feature>
<dbReference type="Pfam" id="PF00225">
    <property type="entry name" value="Kinesin"/>
    <property type="match status" value="1"/>
</dbReference>
<evidence type="ECO:0000256" key="1">
    <source>
        <dbReference type="ARBA" id="ARBA00023054"/>
    </source>
</evidence>
<evidence type="ECO:0000313" key="6">
    <source>
        <dbReference type="EMBL" id="OMJ79477.1"/>
    </source>
</evidence>
<keyword evidence="2 3" id="KW-0505">Motor protein</keyword>
<feature type="coiled-coil region" evidence="4">
    <location>
        <begin position="342"/>
        <end position="369"/>
    </location>
</feature>
<dbReference type="PRINTS" id="PR00380">
    <property type="entry name" value="KINESINHEAVY"/>
</dbReference>
<feature type="binding site" evidence="3">
    <location>
        <begin position="91"/>
        <end position="98"/>
    </location>
    <ligand>
        <name>ATP</name>
        <dbReference type="ChEBI" id="CHEBI:30616"/>
    </ligand>
</feature>
<dbReference type="InterPro" id="IPR001752">
    <property type="entry name" value="Kinesin_motor_dom"/>
</dbReference>
<feature type="coiled-coil region" evidence="4">
    <location>
        <begin position="638"/>
        <end position="672"/>
    </location>
</feature>
<evidence type="ECO:0000256" key="4">
    <source>
        <dbReference type="SAM" id="Coils"/>
    </source>
</evidence>
<sequence length="892" mass="102389">MKKSSIDAGSNVKVICRFRPMIDIELELGGSPEQMYTFPTSDTVIASSGDKFTFDKVFSMSAQQHEIFDFIGKPIIDDVLTGYNGTVLAYGQTGSGKSFSMMGFDIYDTQSQGIIPRAIKLIFESVEKAGSEAEFTLKCSMLEIYKEKLKDLCGFTSDLKIKESKQRGIYVDGLTEIYVVNEEEMLDVLAMGERNRTVASTKMNNASSRSHQLFILEVKQKLPNDSEKRGILNLVDLAGSEKINQTGVTGNKLEEAKKINLSLSALGNVIKSLTSSAEHIPYRDSKLTRLLQESLGGNYKTSLLICCSPHPRNAEDTLNTLKFAQRAKTIKNKVHVNIKKSAEEYIKMIEELKVQLAKAKEECEYWKNKVYVRDPNHNRASTLTDRHSKGLNAPEMTVEDVFDHCSLVSDIGLDELVNNTTSINNEEYVKVKSENEDLKTKVDDLTNKISQESKKRILSEKKYVECFDNYNRIVLELNEKNSKHDYLAEENISLKKQVEMLKTHIKTINIKFNKIFEKMKNGENITEWEYIDTISEKNISLPVYTQEASLSIQEDLNESLIGITTDPEMLIAQDCYAQEISLALEESSQMNQDIIIFELKKQIINSGILNCELFRSYTDLKLRGNLLTEKFNLKAKLIKFQESKIKLYECTLNKLQESYDKLIRLISKYEETHNIDTITESRKAKIARPIRGASVEIREGGFRRMSTIVHGEGYAPMFRRQSTMVNSNEKNMKFKSVESGFQLQVLYNHNLKQELELARNERNTFKSLYSNFQSQHMDIYNKDKLRWKKYLEEFKENCNIELIRKQQEINKLNHQIAHWMNMYIELQDNSDASTVRRIADRKRNYSNVETLMSNKAIQLQLLNSPLHSNQKVNKLSLLNSKRGDISPAIFDD</sequence>
<evidence type="ECO:0000313" key="7">
    <source>
        <dbReference type="Proteomes" id="UP000187209"/>
    </source>
</evidence>
<evidence type="ECO:0000256" key="2">
    <source>
        <dbReference type="ARBA" id="ARBA00023175"/>
    </source>
</evidence>
<dbReference type="GO" id="GO:0007018">
    <property type="term" value="P:microtubule-based movement"/>
    <property type="evidence" value="ECO:0007669"/>
    <property type="project" value="InterPro"/>
</dbReference>
<keyword evidence="3" id="KW-0067">ATP-binding</keyword>
<keyword evidence="3" id="KW-0547">Nucleotide-binding</keyword>
<accession>A0A1R2BS46</accession>
<comment type="caution">
    <text evidence="6">The sequence shown here is derived from an EMBL/GenBank/DDBJ whole genome shotgun (WGS) entry which is preliminary data.</text>
</comment>
<dbReference type="GO" id="GO:0005524">
    <property type="term" value="F:ATP binding"/>
    <property type="evidence" value="ECO:0007669"/>
    <property type="project" value="UniProtKB-UniRule"/>
</dbReference>
<dbReference type="GO" id="GO:0008017">
    <property type="term" value="F:microtubule binding"/>
    <property type="evidence" value="ECO:0007669"/>
    <property type="project" value="InterPro"/>
</dbReference>
<dbReference type="AlphaFoldDB" id="A0A1R2BS46"/>
<keyword evidence="1 4" id="KW-0175">Coiled coil</keyword>
<dbReference type="SUPFAM" id="SSF52540">
    <property type="entry name" value="P-loop containing nucleoside triphosphate hydrolases"/>
    <property type="match status" value="1"/>
</dbReference>
<evidence type="ECO:0000256" key="3">
    <source>
        <dbReference type="PROSITE-ProRule" id="PRU00283"/>
    </source>
</evidence>
<evidence type="ECO:0000259" key="5">
    <source>
        <dbReference type="PROSITE" id="PS50067"/>
    </source>
</evidence>
<protein>
    <recommendedName>
        <fullName evidence="5">Kinesin motor domain-containing protein</fullName>
    </recommendedName>
</protein>
<dbReference type="GO" id="GO:0003777">
    <property type="term" value="F:microtubule motor activity"/>
    <property type="evidence" value="ECO:0007669"/>
    <property type="project" value="InterPro"/>
</dbReference>
<dbReference type="Gene3D" id="3.40.850.10">
    <property type="entry name" value="Kinesin motor domain"/>
    <property type="match status" value="1"/>
</dbReference>
<feature type="domain" description="Kinesin motor" evidence="5">
    <location>
        <begin position="11"/>
        <end position="330"/>
    </location>
</feature>
<dbReference type="PANTHER" id="PTHR47968:SF75">
    <property type="entry name" value="CENTROMERE-ASSOCIATED PROTEIN E"/>
    <property type="match status" value="1"/>
</dbReference>
<dbReference type="SMART" id="SM00129">
    <property type="entry name" value="KISc"/>
    <property type="match status" value="1"/>
</dbReference>
<organism evidence="6 7">
    <name type="scientific">Stentor coeruleus</name>
    <dbReference type="NCBI Taxonomy" id="5963"/>
    <lineage>
        <taxon>Eukaryota</taxon>
        <taxon>Sar</taxon>
        <taxon>Alveolata</taxon>
        <taxon>Ciliophora</taxon>
        <taxon>Postciliodesmatophora</taxon>
        <taxon>Heterotrichea</taxon>
        <taxon>Heterotrichida</taxon>
        <taxon>Stentoridae</taxon>
        <taxon>Stentor</taxon>
    </lineage>
</organism>
<dbReference type="Proteomes" id="UP000187209">
    <property type="component" value="Unassembled WGS sequence"/>
</dbReference>
<dbReference type="PROSITE" id="PS50067">
    <property type="entry name" value="KINESIN_MOTOR_2"/>
    <property type="match status" value="1"/>
</dbReference>
<dbReference type="EMBL" id="MPUH01000469">
    <property type="protein sequence ID" value="OMJ79477.1"/>
    <property type="molecule type" value="Genomic_DNA"/>
</dbReference>
<dbReference type="InterPro" id="IPR036961">
    <property type="entry name" value="Kinesin_motor_dom_sf"/>
</dbReference>
<keyword evidence="7" id="KW-1185">Reference proteome</keyword>
<dbReference type="InterPro" id="IPR027417">
    <property type="entry name" value="P-loop_NTPase"/>
</dbReference>
<name>A0A1R2BS46_9CILI</name>